<dbReference type="NCBIfam" id="TIGR01254">
    <property type="entry name" value="sfuA"/>
    <property type="match status" value="1"/>
</dbReference>
<dbReference type="AlphaFoldDB" id="A0A2R4MBY4"/>
<dbReference type="GO" id="GO:0030288">
    <property type="term" value="C:outer membrane-bounded periplasmic space"/>
    <property type="evidence" value="ECO:0007669"/>
    <property type="project" value="InterPro"/>
</dbReference>
<evidence type="ECO:0000256" key="1">
    <source>
        <dbReference type="ARBA" id="ARBA00004418"/>
    </source>
</evidence>
<evidence type="ECO:0000256" key="2">
    <source>
        <dbReference type="ARBA" id="ARBA00008520"/>
    </source>
</evidence>
<evidence type="ECO:0000256" key="3">
    <source>
        <dbReference type="ARBA" id="ARBA00019815"/>
    </source>
</evidence>
<dbReference type="InterPro" id="IPR006059">
    <property type="entry name" value="SBP"/>
</dbReference>
<evidence type="ECO:0000256" key="6">
    <source>
        <dbReference type="ARBA" id="ARBA00022764"/>
    </source>
</evidence>
<dbReference type="InterPro" id="IPR005967">
    <property type="entry name" value="ThiB"/>
</dbReference>
<dbReference type="Gene3D" id="3.40.190.10">
    <property type="entry name" value="Periplasmic binding protein-like II"/>
    <property type="match status" value="2"/>
</dbReference>
<dbReference type="Proteomes" id="UP000258927">
    <property type="component" value="Chromosome"/>
</dbReference>
<comment type="subcellular location">
    <subcellularLocation>
        <location evidence="1">Periplasm</location>
    </subcellularLocation>
</comment>
<evidence type="ECO:0000256" key="5">
    <source>
        <dbReference type="ARBA" id="ARBA00022729"/>
    </source>
</evidence>
<dbReference type="Pfam" id="PF01547">
    <property type="entry name" value="SBP_bac_1"/>
    <property type="match status" value="1"/>
</dbReference>
<keyword evidence="9" id="KW-1185">Reference proteome</keyword>
<reference evidence="8 9" key="1">
    <citation type="submission" date="2017-05" db="EMBL/GenBank/DDBJ databases">
        <title>Genome Analysis of Maritalea myrionectae HL2708#5.</title>
        <authorList>
            <consortium name="Cotde Inc.-PKNU"/>
            <person name="Jang D."/>
            <person name="Oh H.-M."/>
        </authorList>
    </citation>
    <scope>NUCLEOTIDE SEQUENCE [LARGE SCALE GENOMIC DNA]</scope>
    <source>
        <strain evidence="8 9">HL2708#5</strain>
    </source>
</reference>
<dbReference type="NCBIfam" id="TIGR01276">
    <property type="entry name" value="thiB"/>
    <property type="match status" value="1"/>
</dbReference>
<evidence type="ECO:0000256" key="7">
    <source>
        <dbReference type="SAM" id="SignalP"/>
    </source>
</evidence>
<keyword evidence="6" id="KW-0574">Periplasm</keyword>
<dbReference type="SUPFAM" id="SSF53850">
    <property type="entry name" value="Periplasmic binding protein-like II"/>
    <property type="match status" value="1"/>
</dbReference>
<comment type="similarity">
    <text evidence="2">Belongs to the bacterial solute-binding protein 1 family.</text>
</comment>
<dbReference type="GO" id="GO:0015888">
    <property type="term" value="P:thiamine transport"/>
    <property type="evidence" value="ECO:0007669"/>
    <property type="project" value="InterPro"/>
</dbReference>
<dbReference type="RefSeq" id="WP_117395039.1">
    <property type="nucleotide sequence ID" value="NZ_CP021330.1"/>
</dbReference>
<name>A0A2R4MBY4_9HYPH</name>
<dbReference type="KEGG" id="mmyr:MXMO3_00847"/>
<accession>A0A2R4MBY4</accession>
<protein>
    <recommendedName>
        <fullName evidence="3">Thiamine-binding periplasmic protein</fullName>
    </recommendedName>
</protein>
<dbReference type="PANTHER" id="PTHR30006">
    <property type="entry name" value="THIAMINE-BINDING PERIPLASMIC PROTEIN-RELATED"/>
    <property type="match status" value="1"/>
</dbReference>
<dbReference type="InterPro" id="IPR005948">
    <property type="entry name" value="ThiB-like"/>
</dbReference>
<dbReference type="EMBL" id="CP021330">
    <property type="protein sequence ID" value="AVX03379.1"/>
    <property type="molecule type" value="Genomic_DNA"/>
</dbReference>
<sequence length="336" mass="36504">MSFQKIGLAALVGFSTLVAAATAQDKPTLTIYTYDGFAADWGPGPQLKAGFEANCDCEVDFVGADSSIGALRKAQLEGPGTKADIILGLDTSVAAEAKNTALFADHNVDLSALDLPVDYGSDQFVPFDYGYFAFVYDSSKIETPPSSFEELAAMDDNFKIAVQDPRSSTPGLGLVLWMQAAKGDQADELWADIAPNILTVTKGWSEAYSLFLEGEVDMVLSYTSSPSYHRIAEEEDKYLAAQFEEGHYVQVELAGILESSEQKDLASDFLRFLVSQDGQKIIPTTNWMFPVVALDDGLPEGFDTPLPEEKSLILDDETVGQNTKQYIDDFFAAIGQ</sequence>
<dbReference type="GO" id="GO:0030975">
    <property type="term" value="F:thiamine binding"/>
    <property type="evidence" value="ECO:0007669"/>
    <property type="project" value="InterPro"/>
</dbReference>
<keyword evidence="4" id="KW-0813">Transport</keyword>
<keyword evidence="5 7" id="KW-0732">Signal</keyword>
<evidence type="ECO:0000256" key="4">
    <source>
        <dbReference type="ARBA" id="ARBA00022448"/>
    </source>
</evidence>
<proteinExistence type="inferred from homology"/>
<gene>
    <name evidence="8" type="ORF">MXMO3_00847</name>
</gene>
<feature type="signal peptide" evidence="7">
    <location>
        <begin position="1"/>
        <end position="20"/>
    </location>
</feature>
<evidence type="ECO:0000313" key="8">
    <source>
        <dbReference type="EMBL" id="AVX03379.1"/>
    </source>
</evidence>
<feature type="chain" id="PRO_5015332121" description="Thiamine-binding periplasmic protein" evidence="7">
    <location>
        <begin position="21"/>
        <end position="336"/>
    </location>
</feature>
<dbReference type="PANTHER" id="PTHR30006:SF3">
    <property type="entry name" value="THIAMINE-BINDING PERIPLASMIC PROTEIN"/>
    <property type="match status" value="1"/>
</dbReference>
<evidence type="ECO:0000313" key="9">
    <source>
        <dbReference type="Proteomes" id="UP000258927"/>
    </source>
</evidence>
<dbReference type="CDD" id="cd13545">
    <property type="entry name" value="PBP2_TbpA"/>
    <property type="match status" value="1"/>
</dbReference>
<organism evidence="8 9">
    <name type="scientific">Maritalea myrionectae</name>
    <dbReference type="NCBI Taxonomy" id="454601"/>
    <lineage>
        <taxon>Bacteria</taxon>
        <taxon>Pseudomonadati</taxon>
        <taxon>Pseudomonadota</taxon>
        <taxon>Alphaproteobacteria</taxon>
        <taxon>Hyphomicrobiales</taxon>
        <taxon>Devosiaceae</taxon>
        <taxon>Maritalea</taxon>
    </lineage>
</organism>
<dbReference type="STRING" id="1122213.GCA_000423365_01951"/>
<dbReference type="GO" id="GO:0030976">
    <property type="term" value="F:thiamine pyrophosphate binding"/>
    <property type="evidence" value="ECO:0007669"/>
    <property type="project" value="TreeGrafter"/>
</dbReference>